<organism evidence="4 5">
    <name type="scientific">Agrilutibacter solisilvae</name>
    <dbReference type="NCBI Taxonomy" id="2763317"/>
    <lineage>
        <taxon>Bacteria</taxon>
        <taxon>Pseudomonadati</taxon>
        <taxon>Pseudomonadota</taxon>
        <taxon>Gammaproteobacteria</taxon>
        <taxon>Lysobacterales</taxon>
        <taxon>Lysobacteraceae</taxon>
        <taxon>Agrilutibacter</taxon>
    </lineage>
</organism>
<dbReference type="SUPFAM" id="SSF50494">
    <property type="entry name" value="Trypsin-like serine proteases"/>
    <property type="match status" value="1"/>
</dbReference>
<dbReference type="KEGG" id="lsf:I8J32_006950"/>
<dbReference type="AlphaFoldDB" id="A0A975AT93"/>
<proteinExistence type="predicted"/>
<dbReference type="RefSeq" id="WP_200616304.1">
    <property type="nucleotide sequence ID" value="NZ_CP071518.1"/>
</dbReference>
<dbReference type="SMART" id="SM00089">
    <property type="entry name" value="PKD"/>
    <property type="match status" value="1"/>
</dbReference>
<dbReference type="SUPFAM" id="SSF69318">
    <property type="entry name" value="Integrin alpha N-terminal domain"/>
    <property type="match status" value="1"/>
</dbReference>
<dbReference type="Pfam" id="PF04151">
    <property type="entry name" value="PPC"/>
    <property type="match status" value="1"/>
</dbReference>
<name>A0A975AT93_9GAMM</name>
<gene>
    <name evidence="4" type="ORF">I8J32_006950</name>
</gene>
<dbReference type="InterPro" id="IPR007280">
    <property type="entry name" value="Peptidase_C_arc/bac"/>
</dbReference>
<dbReference type="Proteomes" id="UP000639274">
    <property type="component" value="Chromosome"/>
</dbReference>
<dbReference type="InterPro" id="IPR009003">
    <property type="entry name" value="Peptidase_S1_PA"/>
</dbReference>
<dbReference type="InterPro" id="IPR000601">
    <property type="entry name" value="PKD_dom"/>
</dbReference>
<dbReference type="SUPFAM" id="SSF49299">
    <property type="entry name" value="PKD domain"/>
    <property type="match status" value="1"/>
</dbReference>
<dbReference type="Gene3D" id="2.40.10.10">
    <property type="entry name" value="Trypsin-like serine proteases"/>
    <property type="match status" value="2"/>
</dbReference>
<dbReference type="Pfam" id="PF18911">
    <property type="entry name" value="PKD_4"/>
    <property type="match status" value="1"/>
</dbReference>
<evidence type="ECO:0000313" key="4">
    <source>
        <dbReference type="EMBL" id="QSX79582.1"/>
    </source>
</evidence>
<dbReference type="InterPro" id="IPR038081">
    <property type="entry name" value="CalX-like_sf"/>
</dbReference>
<dbReference type="Pfam" id="PF13365">
    <property type="entry name" value="Trypsin_2"/>
    <property type="match status" value="1"/>
</dbReference>
<feature type="signal peptide" evidence="2">
    <location>
        <begin position="1"/>
        <end position="22"/>
    </location>
</feature>
<dbReference type="PANTHER" id="PTHR46580">
    <property type="entry name" value="SENSOR KINASE-RELATED"/>
    <property type="match status" value="1"/>
</dbReference>
<reference evidence="4 5" key="1">
    <citation type="submission" date="2021-03" db="EMBL/GenBank/DDBJ databases">
        <title>Lysobacter sp. nov. isolated from soil of gangwondo yeongwol, south Korea.</title>
        <authorList>
            <person name="Kim K.R."/>
            <person name="Kim K.H."/>
            <person name="Jeon C.O."/>
        </authorList>
    </citation>
    <scope>NUCLEOTIDE SEQUENCE [LARGE SCALE GENOMIC DNA]</scope>
    <source>
        <strain evidence="4 5">R19</strain>
    </source>
</reference>
<keyword evidence="2" id="KW-0732">Signal</keyword>
<dbReference type="InterPro" id="IPR013783">
    <property type="entry name" value="Ig-like_fold"/>
</dbReference>
<feature type="chain" id="PRO_5037422914" evidence="2">
    <location>
        <begin position="23"/>
        <end position="1045"/>
    </location>
</feature>
<dbReference type="CDD" id="cd00146">
    <property type="entry name" value="PKD"/>
    <property type="match status" value="1"/>
</dbReference>
<evidence type="ECO:0000259" key="3">
    <source>
        <dbReference type="PROSITE" id="PS50093"/>
    </source>
</evidence>
<comment type="cofactor">
    <cofactor evidence="1">
        <name>Ca(2+)</name>
        <dbReference type="ChEBI" id="CHEBI:29108"/>
    </cofactor>
</comment>
<dbReference type="PANTHER" id="PTHR46580:SF2">
    <property type="entry name" value="MAM DOMAIN-CONTAINING PROTEIN"/>
    <property type="match status" value="1"/>
</dbReference>
<dbReference type="InterPro" id="IPR043504">
    <property type="entry name" value="Peptidase_S1_PA_chymotrypsin"/>
</dbReference>
<dbReference type="InterPro" id="IPR022409">
    <property type="entry name" value="PKD/Chitinase_dom"/>
</dbReference>
<evidence type="ECO:0000256" key="2">
    <source>
        <dbReference type="SAM" id="SignalP"/>
    </source>
</evidence>
<dbReference type="PROSITE" id="PS50093">
    <property type="entry name" value="PKD"/>
    <property type="match status" value="1"/>
</dbReference>
<accession>A0A975AT93</accession>
<dbReference type="EMBL" id="CP071518">
    <property type="protein sequence ID" value="QSX79582.1"/>
    <property type="molecule type" value="Genomic_DNA"/>
</dbReference>
<dbReference type="Gene3D" id="2.60.120.380">
    <property type="match status" value="1"/>
</dbReference>
<protein>
    <submittedName>
        <fullName evidence="4">PKD domain-containing protein</fullName>
    </submittedName>
</protein>
<dbReference type="Gene3D" id="2.60.40.2030">
    <property type="match status" value="1"/>
</dbReference>
<keyword evidence="5" id="KW-1185">Reference proteome</keyword>
<dbReference type="SUPFAM" id="SSF141072">
    <property type="entry name" value="CalX-like"/>
    <property type="match status" value="1"/>
</dbReference>
<dbReference type="InterPro" id="IPR028994">
    <property type="entry name" value="Integrin_alpha_N"/>
</dbReference>
<dbReference type="InterPro" id="IPR035986">
    <property type="entry name" value="PKD_dom_sf"/>
</dbReference>
<evidence type="ECO:0000313" key="5">
    <source>
        <dbReference type="Proteomes" id="UP000639274"/>
    </source>
</evidence>
<evidence type="ECO:0000256" key="1">
    <source>
        <dbReference type="ARBA" id="ARBA00001913"/>
    </source>
</evidence>
<feature type="domain" description="PKD" evidence="3">
    <location>
        <begin position="477"/>
        <end position="545"/>
    </location>
</feature>
<dbReference type="Gene3D" id="2.60.40.10">
    <property type="entry name" value="Immunoglobulins"/>
    <property type="match status" value="1"/>
</dbReference>
<sequence>MNRFMFCAGALVACVASLASFAPTPARSTDRIMSVPSEPARAKAARPPVHWRATSVPASRVARLAFGEMPVRRLLDLERHNARDIAKPTQIGLARTTAREGIQVSLPALDWLPAAKGGHVARIEVHSPDALGLRVGLLLQRWDSRIELRVGGSASGEPLALISGQQASRLANEQLYWTPSTDGDRQTIELYAPEGVPTLGVRVQVPQISHLIADSRHGFKLLKSGEAGACNVDTVCRVAELGPAYEAATKSVAKMVFVIDGGTYACTGTLLNDADTATQIPWFYSAHHCISTQAVANTLETWWNWESTTCGERAPGQGPAYGATYLYSDPTTDGLLLRLGDAPGSATFAGWDARPLPTGVRVFAIHHPAGDRKKVSEGQHVSTNTAQHIVGWTRGTTEGGSSGSGLFVPDQGQYLVRGGLFRGSASCANTGSLSNKDNRDEYSRFDLVFAHIEHYLRPPNVAPTAAFGFVLGLDGVVSFTDASTDRDGQVVAYQWTFGDGTTSTERSPTHTYPAGGIYTATLKVIDNRGGTATTSKLVRTPTMLLESQPLTLAGPTGWAAFYRFTAPMYASNLKFTLSGGTGNADLYLSRQGWPNGSSFQWASRGPSNAEALTFAKPAGGYWYIMVHGKQAFSGATLKVTYDGGDKPVTLYVDDLTMTEGRSGRMGFRTSTTAQSVTFTVTVEDGTAIAGVDYEKPAPQTVTVPPGSLEGSFAMITLDDALIESSETVKVRITNLRGGVFATDGDATFVIKDNDGRRGINDFDGDNRSDVFWRHATTGANDIWKGANATTRQATPAVTDPNWTLLGSADFNGDEKSDVLWHNSATGANVLWMAGNASNRVNLDSQPDPNLVFVAVGRFGNYGVADIAWRDTRTGSIVIWTDGRSENATVRTLGLNWTVVGSGLFSTADKVGLVAREPGGHVCLMWSDSWWCPYGPAIVLVTDPDMKVAGVGDFDGDNEDDVLWRNVRTGANTIFISFAGEIRRNLTAVTDLNWKVAAVGDYNDDGIADILWRNDKTGANDVWYSGNSALRKPLAAVSDLRWRVAL</sequence>